<keyword evidence="3" id="KW-0347">Helicase</keyword>
<dbReference type="GO" id="GO:0005524">
    <property type="term" value="F:ATP binding"/>
    <property type="evidence" value="ECO:0007669"/>
    <property type="project" value="UniProtKB-KW"/>
</dbReference>
<evidence type="ECO:0000256" key="2">
    <source>
        <dbReference type="ARBA" id="ARBA00022801"/>
    </source>
</evidence>
<dbReference type="OrthoDB" id="9763310at2"/>
<name>A0A2S6CQ16_9CYAN</name>
<gene>
    <name evidence="6" type="ORF">CUN59_18980</name>
</gene>
<dbReference type="InterPro" id="IPR027417">
    <property type="entry name" value="P-loop_NTPase"/>
</dbReference>
<feature type="domain" description="UvrD-like helicase C-terminal" evidence="5">
    <location>
        <begin position="1"/>
        <end position="40"/>
    </location>
</feature>
<dbReference type="Proteomes" id="UP000239589">
    <property type="component" value="Unassembled WGS sequence"/>
</dbReference>
<organism evidence="6 7">
    <name type="scientific">Cuspidothrix issatschenkoi CHARLIE-1</name>
    <dbReference type="NCBI Taxonomy" id="2052836"/>
    <lineage>
        <taxon>Bacteria</taxon>
        <taxon>Bacillati</taxon>
        <taxon>Cyanobacteriota</taxon>
        <taxon>Cyanophyceae</taxon>
        <taxon>Nostocales</taxon>
        <taxon>Aphanizomenonaceae</taxon>
        <taxon>Cuspidothrix</taxon>
    </lineage>
</organism>
<evidence type="ECO:0000313" key="6">
    <source>
        <dbReference type="EMBL" id="PPJ61792.1"/>
    </source>
</evidence>
<comment type="caution">
    <text evidence="6">The sequence shown here is derived from an EMBL/GenBank/DDBJ whole genome shotgun (WGS) entry which is preliminary data.</text>
</comment>
<dbReference type="GO" id="GO:0003677">
    <property type="term" value="F:DNA binding"/>
    <property type="evidence" value="ECO:0007669"/>
    <property type="project" value="InterPro"/>
</dbReference>
<evidence type="ECO:0000313" key="7">
    <source>
        <dbReference type="Proteomes" id="UP000239589"/>
    </source>
</evidence>
<dbReference type="GO" id="GO:0005829">
    <property type="term" value="C:cytosol"/>
    <property type="evidence" value="ECO:0007669"/>
    <property type="project" value="TreeGrafter"/>
</dbReference>
<keyword evidence="4" id="KW-0067">ATP-binding</keyword>
<dbReference type="GO" id="GO:0043138">
    <property type="term" value="F:3'-5' DNA helicase activity"/>
    <property type="evidence" value="ECO:0007669"/>
    <property type="project" value="TreeGrafter"/>
</dbReference>
<reference evidence="6 7" key="1">
    <citation type="submission" date="2018-02" db="EMBL/GenBank/DDBJ databases">
        <title>Discovery of a pederin family compound in a non-symbiotic bloom-forming cyanobacterium.</title>
        <authorList>
            <person name="Kust A."/>
            <person name="Mares J."/>
            <person name="Jokela J."/>
            <person name="Urajova P."/>
            <person name="Hajek J."/>
            <person name="Saurav K."/>
            <person name="Voracova K."/>
            <person name="Fewer D.P."/>
            <person name="Haapaniemi E."/>
            <person name="Permi P."/>
            <person name="Rehakova K."/>
            <person name="Sivonen K."/>
            <person name="Hrouzek P."/>
        </authorList>
    </citation>
    <scope>NUCLEOTIDE SEQUENCE [LARGE SCALE GENOMIC DNA]</scope>
    <source>
        <strain evidence="6 7">CHARLIE-1</strain>
    </source>
</reference>
<evidence type="ECO:0000256" key="3">
    <source>
        <dbReference type="ARBA" id="ARBA00022806"/>
    </source>
</evidence>
<dbReference type="GO" id="GO:0016787">
    <property type="term" value="F:hydrolase activity"/>
    <property type="evidence" value="ECO:0007669"/>
    <property type="project" value="UniProtKB-KW"/>
</dbReference>
<dbReference type="PANTHER" id="PTHR11070">
    <property type="entry name" value="UVRD / RECB / PCRA DNA HELICASE FAMILY MEMBER"/>
    <property type="match status" value="1"/>
</dbReference>
<evidence type="ECO:0000256" key="1">
    <source>
        <dbReference type="ARBA" id="ARBA00022741"/>
    </source>
</evidence>
<proteinExistence type="predicted"/>
<dbReference type="GO" id="GO:0000725">
    <property type="term" value="P:recombinational repair"/>
    <property type="evidence" value="ECO:0007669"/>
    <property type="project" value="TreeGrafter"/>
</dbReference>
<accession>A0A2S6CQ16</accession>
<dbReference type="Gene3D" id="3.30.160.800">
    <property type="match status" value="1"/>
</dbReference>
<dbReference type="PANTHER" id="PTHR11070:SF2">
    <property type="entry name" value="ATP-DEPENDENT DNA HELICASE SRS2"/>
    <property type="match status" value="1"/>
</dbReference>
<dbReference type="InterPro" id="IPR000212">
    <property type="entry name" value="DNA_helicase_UvrD/REP"/>
</dbReference>
<dbReference type="Pfam" id="PF13361">
    <property type="entry name" value="UvrD_C"/>
    <property type="match status" value="1"/>
</dbReference>
<dbReference type="InterPro" id="IPR014017">
    <property type="entry name" value="DNA_helicase_UvrD-like_C"/>
</dbReference>
<keyword evidence="2" id="KW-0378">Hydrolase</keyword>
<evidence type="ECO:0000256" key="4">
    <source>
        <dbReference type="ARBA" id="ARBA00022840"/>
    </source>
</evidence>
<protein>
    <recommendedName>
        <fullName evidence="5">UvrD-like helicase C-terminal domain-containing protein</fullName>
    </recommendedName>
</protein>
<sequence>MCEEEFPSYFSLRDNKLEEEKRLFYVALTRAKKQLFISWFLKDNKNFDKTKSQFLDLLHPEHLIEI</sequence>
<evidence type="ECO:0000259" key="5">
    <source>
        <dbReference type="Pfam" id="PF13361"/>
    </source>
</evidence>
<dbReference type="RefSeq" id="WP_104389301.1">
    <property type="nucleotide sequence ID" value="NZ_PGEM01000170.1"/>
</dbReference>
<dbReference type="EMBL" id="PGEM01000170">
    <property type="protein sequence ID" value="PPJ61792.1"/>
    <property type="molecule type" value="Genomic_DNA"/>
</dbReference>
<dbReference type="AlphaFoldDB" id="A0A2S6CQ16"/>
<keyword evidence="1" id="KW-0547">Nucleotide-binding</keyword>
<dbReference type="SUPFAM" id="SSF52540">
    <property type="entry name" value="P-loop containing nucleoside triphosphate hydrolases"/>
    <property type="match status" value="1"/>
</dbReference>
<keyword evidence="7" id="KW-1185">Reference proteome</keyword>